<comment type="catalytic activity">
    <reaction evidence="9">
        <text>DNA(n) + a 2'-deoxyribonucleoside 5'-triphosphate = DNA(n+1) + diphosphate</text>
        <dbReference type="Rhea" id="RHEA:22508"/>
        <dbReference type="Rhea" id="RHEA-COMP:17339"/>
        <dbReference type="Rhea" id="RHEA-COMP:17340"/>
        <dbReference type="ChEBI" id="CHEBI:33019"/>
        <dbReference type="ChEBI" id="CHEBI:61560"/>
        <dbReference type="ChEBI" id="CHEBI:173112"/>
        <dbReference type="EC" id="2.7.7.49"/>
    </reaction>
</comment>
<evidence type="ECO:0000256" key="9">
    <source>
        <dbReference type="ARBA" id="ARBA00048173"/>
    </source>
</evidence>
<evidence type="ECO:0000313" key="12">
    <source>
        <dbReference type="Proteomes" id="UP000294576"/>
    </source>
</evidence>
<dbReference type="Pfam" id="PF00078">
    <property type="entry name" value="RVT_1"/>
    <property type="match status" value="1"/>
</dbReference>
<organism evidence="11 12">
    <name type="scientific">Rhizobium sullae</name>
    <name type="common">Rhizobium hedysari</name>
    <dbReference type="NCBI Taxonomy" id="50338"/>
    <lineage>
        <taxon>Bacteria</taxon>
        <taxon>Pseudomonadati</taxon>
        <taxon>Pseudomonadota</taxon>
        <taxon>Alphaproteobacteria</taxon>
        <taxon>Hyphomicrobiales</taxon>
        <taxon>Rhizobiaceae</taxon>
        <taxon>Rhizobium/Agrobacterium group</taxon>
        <taxon>Rhizobium</taxon>
    </lineage>
</organism>
<dbReference type="Pfam" id="PF13365">
    <property type="entry name" value="Trypsin_2"/>
    <property type="match status" value="1"/>
</dbReference>
<evidence type="ECO:0000256" key="5">
    <source>
        <dbReference type="ARBA" id="ARBA00022842"/>
    </source>
</evidence>
<keyword evidence="2" id="KW-0808">Transferase</keyword>
<dbReference type="GO" id="GO:0003964">
    <property type="term" value="F:RNA-directed DNA polymerase activity"/>
    <property type="evidence" value="ECO:0007669"/>
    <property type="project" value="UniProtKB-KW"/>
</dbReference>
<dbReference type="InterPro" id="IPR009003">
    <property type="entry name" value="Peptidase_S1_PA"/>
</dbReference>
<dbReference type="PANTHER" id="PTHR34047">
    <property type="entry name" value="NUCLEAR INTRON MATURASE 1, MITOCHONDRIAL-RELATED"/>
    <property type="match status" value="1"/>
</dbReference>
<evidence type="ECO:0000256" key="6">
    <source>
        <dbReference type="ARBA" id="ARBA00022918"/>
    </source>
</evidence>
<name>A0A4R3PYI7_RHISU</name>
<dbReference type="InterPro" id="IPR051083">
    <property type="entry name" value="GrpII_Intron_Splice-Mob/Def"/>
</dbReference>
<dbReference type="PANTHER" id="PTHR34047:SF7">
    <property type="entry name" value="RNA-DIRECTED DNA POLYMERASE"/>
    <property type="match status" value="1"/>
</dbReference>
<feature type="domain" description="Reverse transcriptase" evidence="10">
    <location>
        <begin position="35"/>
        <end position="261"/>
    </location>
</feature>
<dbReference type="InterPro" id="IPR018114">
    <property type="entry name" value="TRYPSIN_HIS"/>
</dbReference>
<evidence type="ECO:0000256" key="1">
    <source>
        <dbReference type="ARBA" id="ARBA00012493"/>
    </source>
</evidence>
<dbReference type="PROSITE" id="PS00134">
    <property type="entry name" value="TRYPSIN_HIS"/>
    <property type="match status" value="1"/>
</dbReference>
<evidence type="ECO:0000313" key="11">
    <source>
        <dbReference type="EMBL" id="TCU13730.1"/>
    </source>
</evidence>
<dbReference type="GO" id="GO:0046872">
    <property type="term" value="F:metal ion binding"/>
    <property type="evidence" value="ECO:0007669"/>
    <property type="project" value="UniProtKB-KW"/>
</dbReference>
<comment type="caution">
    <text evidence="11">The sequence shown here is derived from an EMBL/GenBank/DDBJ whole genome shotgun (WGS) entry which is preliminary data.</text>
</comment>
<evidence type="ECO:0000256" key="3">
    <source>
        <dbReference type="ARBA" id="ARBA00022695"/>
    </source>
</evidence>
<dbReference type="InterPro" id="IPR000123">
    <property type="entry name" value="Reverse_transcriptase_msDNA"/>
</dbReference>
<keyword evidence="6 11" id="KW-0695">RNA-directed DNA polymerase</keyword>
<dbReference type="GO" id="GO:0003723">
    <property type="term" value="F:RNA binding"/>
    <property type="evidence" value="ECO:0007669"/>
    <property type="project" value="InterPro"/>
</dbReference>
<comment type="similarity">
    <text evidence="8">Belongs to the bacterial reverse transcriptase family.</text>
</comment>
<dbReference type="SUPFAM" id="SSF50494">
    <property type="entry name" value="Trypsin-like serine proteases"/>
    <property type="match status" value="1"/>
</dbReference>
<keyword evidence="3" id="KW-0548">Nucleotidyltransferase</keyword>
<dbReference type="Gene3D" id="2.40.10.10">
    <property type="entry name" value="Trypsin-like serine proteases"/>
    <property type="match status" value="2"/>
</dbReference>
<dbReference type="CDD" id="cd03487">
    <property type="entry name" value="RT_Bac_retron_II"/>
    <property type="match status" value="1"/>
</dbReference>
<evidence type="ECO:0000256" key="2">
    <source>
        <dbReference type="ARBA" id="ARBA00022679"/>
    </source>
</evidence>
<dbReference type="AlphaFoldDB" id="A0A4R3PYI7"/>
<dbReference type="GO" id="GO:0006508">
    <property type="term" value="P:proteolysis"/>
    <property type="evidence" value="ECO:0007669"/>
    <property type="project" value="InterPro"/>
</dbReference>
<dbReference type="SUPFAM" id="SSF56672">
    <property type="entry name" value="DNA/RNA polymerases"/>
    <property type="match status" value="1"/>
</dbReference>
<dbReference type="PROSITE" id="PS50878">
    <property type="entry name" value="RT_POL"/>
    <property type="match status" value="1"/>
</dbReference>
<dbReference type="EMBL" id="SMBH01000011">
    <property type="protein sequence ID" value="TCU13730.1"/>
    <property type="molecule type" value="Genomic_DNA"/>
</dbReference>
<evidence type="ECO:0000256" key="8">
    <source>
        <dbReference type="ARBA" id="ARBA00034120"/>
    </source>
</evidence>
<protein>
    <recommendedName>
        <fullName evidence="1">RNA-directed DNA polymerase</fullName>
        <ecNumber evidence="1">2.7.7.49</ecNumber>
    </recommendedName>
</protein>
<sequence>MLNPAVVFGGLKFRVNVPAALTSEAALLDYLGVTPSELKKIWWFRGRMYQTFEIAKTPGKSRIISAPDRRLKMLQRNIATLLDEMYKPRHPVHGFVPDRSVLTNASSHVRSKFVVNLDIEGFFSAISENRVAGLLKALGVQSRAADIVARICCNRGCLPQGAPSSPVISNMICFGMDKELQRFAKTAHCIYTRYADDISFSSYQPLTALFDGAVPASGNFDHDKLAPRLRAAFVNNGFTINNAKVHYADKHSRRIVTGLKINEGLNVDRRFIRDVRSTLYSIDSLGLADAQKKFEDKYGGTCDLSSFLKGKISWIGSVKGRSDPVFRSLAGRYNIKFPARAIKLQPTRDEVRKRAVWVIEHFEGEFAQGSAFFLKDVGLVTASHCVAEAAAAGAEIDVYHPTKPSNIFKATVKQHCEIRDLAILDHNIPENEFYELEVSGEKFVVGDPLTALGYPKFAPGDGMNIRSGNISAFSVKSSVPLIEVTQMLTQGMSGGPVIDRHDKLAGVIHKGGPEEGRDFAVHVKALMDWLTP</sequence>
<dbReference type="Proteomes" id="UP000294576">
    <property type="component" value="Unassembled WGS sequence"/>
</dbReference>
<dbReference type="RefSeq" id="WP_245505857.1">
    <property type="nucleotide sequence ID" value="NZ_SMBH01000011.1"/>
</dbReference>
<dbReference type="GO" id="GO:0051607">
    <property type="term" value="P:defense response to virus"/>
    <property type="evidence" value="ECO:0007669"/>
    <property type="project" value="UniProtKB-KW"/>
</dbReference>
<gene>
    <name evidence="11" type="ORF">EV132_111163</name>
</gene>
<accession>A0A4R3PYI7</accession>
<keyword evidence="4" id="KW-0479">Metal-binding</keyword>
<keyword evidence="5" id="KW-0460">Magnesium</keyword>
<dbReference type="InterPro" id="IPR043502">
    <property type="entry name" value="DNA/RNA_pol_sf"/>
</dbReference>
<keyword evidence="7" id="KW-0051">Antiviral defense</keyword>
<dbReference type="InterPro" id="IPR043504">
    <property type="entry name" value="Peptidase_S1_PA_chymotrypsin"/>
</dbReference>
<dbReference type="PRINTS" id="PR00866">
    <property type="entry name" value="RNADNAPOLMS"/>
</dbReference>
<dbReference type="EC" id="2.7.7.49" evidence="1"/>
<proteinExistence type="inferred from homology"/>
<evidence type="ECO:0000259" key="10">
    <source>
        <dbReference type="PROSITE" id="PS50878"/>
    </source>
</evidence>
<reference evidence="11 12" key="1">
    <citation type="submission" date="2019-03" db="EMBL/GenBank/DDBJ databases">
        <title>Genomic Encyclopedia of Type Strains, Phase IV (KMG-V): Genome sequencing to study the core and pangenomes of soil and plant-associated prokaryotes.</title>
        <authorList>
            <person name="Whitman W."/>
        </authorList>
    </citation>
    <scope>NUCLEOTIDE SEQUENCE [LARGE SCALE GENOMIC DNA]</scope>
    <source>
        <strain evidence="11 12">Hc14</strain>
    </source>
</reference>
<dbReference type="InterPro" id="IPR000477">
    <property type="entry name" value="RT_dom"/>
</dbReference>
<evidence type="ECO:0000256" key="4">
    <source>
        <dbReference type="ARBA" id="ARBA00022723"/>
    </source>
</evidence>
<evidence type="ECO:0000256" key="7">
    <source>
        <dbReference type="ARBA" id="ARBA00023118"/>
    </source>
</evidence>
<dbReference type="GO" id="GO:0004252">
    <property type="term" value="F:serine-type endopeptidase activity"/>
    <property type="evidence" value="ECO:0007669"/>
    <property type="project" value="InterPro"/>
</dbReference>